<proteinExistence type="predicted"/>
<keyword evidence="2" id="KW-1185">Reference proteome</keyword>
<comment type="caution">
    <text evidence="1">The sequence shown here is derived from an EMBL/GenBank/DDBJ whole genome shotgun (WGS) entry which is preliminary data.</text>
</comment>
<dbReference type="EMBL" id="JARQZJ010000065">
    <property type="protein sequence ID" value="KAK9880558.1"/>
    <property type="molecule type" value="Genomic_DNA"/>
</dbReference>
<dbReference type="Proteomes" id="UP001431783">
    <property type="component" value="Unassembled WGS sequence"/>
</dbReference>
<evidence type="ECO:0000313" key="2">
    <source>
        <dbReference type="Proteomes" id="UP001431783"/>
    </source>
</evidence>
<protein>
    <submittedName>
        <fullName evidence="1">Uncharacterized protein</fullName>
    </submittedName>
</protein>
<evidence type="ECO:0000313" key="1">
    <source>
        <dbReference type="EMBL" id="KAK9880558.1"/>
    </source>
</evidence>
<accession>A0AAW1UH88</accession>
<reference evidence="1 2" key="1">
    <citation type="submission" date="2023-03" db="EMBL/GenBank/DDBJ databases">
        <title>Genome insight into feeding habits of ladybird beetles.</title>
        <authorList>
            <person name="Li H.-S."/>
            <person name="Huang Y.-H."/>
            <person name="Pang H."/>
        </authorList>
    </citation>
    <scope>NUCLEOTIDE SEQUENCE [LARGE SCALE GENOMIC DNA]</scope>
    <source>
        <strain evidence="1">SYSU_2023b</strain>
        <tissue evidence="1">Whole body</tissue>
    </source>
</reference>
<gene>
    <name evidence="1" type="ORF">WA026_011795</name>
</gene>
<sequence>MKASQLTAKCCPAIYVNMYPQRPYHDTCNFAFAIRLPAVQCSFAAIRRDLSQVSNCNLKVAPTPRLLPQRSLNPVPGPDLKVPSTTGSLAPYSSDSEHKLCQSLILFVSHPLKMGFEQKVVLQLYYRLLCCYKPKILDQKLNKHAWKQSPSSKTSIQDSCTGCVLTAYVASWHIET</sequence>
<dbReference type="AlphaFoldDB" id="A0AAW1UH88"/>
<organism evidence="1 2">
    <name type="scientific">Henosepilachna vigintioctopunctata</name>
    <dbReference type="NCBI Taxonomy" id="420089"/>
    <lineage>
        <taxon>Eukaryota</taxon>
        <taxon>Metazoa</taxon>
        <taxon>Ecdysozoa</taxon>
        <taxon>Arthropoda</taxon>
        <taxon>Hexapoda</taxon>
        <taxon>Insecta</taxon>
        <taxon>Pterygota</taxon>
        <taxon>Neoptera</taxon>
        <taxon>Endopterygota</taxon>
        <taxon>Coleoptera</taxon>
        <taxon>Polyphaga</taxon>
        <taxon>Cucujiformia</taxon>
        <taxon>Coccinelloidea</taxon>
        <taxon>Coccinellidae</taxon>
        <taxon>Epilachninae</taxon>
        <taxon>Epilachnini</taxon>
        <taxon>Henosepilachna</taxon>
    </lineage>
</organism>
<name>A0AAW1UH88_9CUCU</name>